<dbReference type="Pfam" id="PF00023">
    <property type="entry name" value="Ank"/>
    <property type="match status" value="1"/>
</dbReference>
<dbReference type="Pfam" id="PF12796">
    <property type="entry name" value="Ank_2"/>
    <property type="match status" value="2"/>
</dbReference>
<feature type="repeat" description="ANK" evidence="3">
    <location>
        <begin position="173"/>
        <end position="205"/>
    </location>
</feature>
<dbReference type="PATRIC" id="fig|749414.3.peg.10035"/>
<dbReference type="PANTHER" id="PTHR24189:SF50">
    <property type="entry name" value="ANKYRIN REPEAT AND SOCS BOX PROTEIN 2"/>
    <property type="match status" value="1"/>
</dbReference>
<evidence type="ECO:0000256" key="2">
    <source>
        <dbReference type="ARBA" id="ARBA00023043"/>
    </source>
</evidence>
<name>D7CBJ2_STRBB</name>
<dbReference type="eggNOG" id="COG0666">
    <property type="taxonomic scope" value="Bacteria"/>
</dbReference>
<evidence type="ECO:0000313" key="5">
    <source>
        <dbReference type="Proteomes" id="UP000000377"/>
    </source>
</evidence>
<dbReference type="InterPro" id="IPR002110">
    <property type="entry name" value="Ankyrin_rpt"/>
</dbReference>
<reference evidence="4 5" key="1">
    <citation type="journal article" date="2010" name="J. Bacteriol.">
        <title>Genome sequence of the milbemycin-producing bacterium Streptomyces bingchenggensis.</title>
        <authorList>
            <person name="Wang X.J."/>
            <person name="Yan Y.J."/>
            <person name="Zhang B."/>
            <person name="An J."/>
            <person name="Wang J.J."/>
            <person name="Tian J."/>
            <person name="Jiang L."/>
            <person name="Chen Y.H."/>
            <person name="Huang S.X."/>
            <person name="Yin M."/>
            <person name="Zhang J."/>
            <person name="Gao A.L."/>
            <person name="Liu C.X."/>
            <person name="Zhu Z.X."/>
            <person name="Xiang W.S."/>
        </authorList>
    </citation>
    <scope>NUCLEOTIDE SEQUENCE [LARGE SCALE GENOMIC DNA]</scope>
    <source>
        <strain evidence="4 5">BCW-1</strain>
    </source>
</reference>
<dbReference type="KEGG" id="sbh:SBI_09751"/>
<keyword evidence="2 3" id="KW-0040">ANK repeat</keyword>
<dbReference type="InterPro" id="IPR050745">
    <property type="entry name" value="Multifunctional_regulatory"/>
</dbReference>
<feature type="repeat" description="ANK" evidence="3">
    <location>
        <begin position="382"/>
        <end position="415"/>
    </location>
</feature>
<evidence type="ECO:0000313" key="4">
    <source>
        <dbReference type="EMBL" id="ADI12869.1"/>
    </source>
</evidence>
<dbReference type="PRINTS" id="PR01415">
    <property type="entry name" value="ANKYRIN"/>
</dbReference>
<evidence type="ECO:0000256" key="1">
    <source>
        <dbReference type="ARBA" id="ARBA00022737"/>
    </source>
</evidence>
<dbReference type="PROSITE" id="PS50297">
    <property type="entry name" value="ANK_REP_REGION"/>
    <property type="match status" value="3"/>
</dbReference>
<dbReference type="SUPFAM" id="SSF48403">
    <property type="entry name" value="Ankyrin repeat"/>
    <property type="match status" value="1"/>
</dbReference>
<dbReference type="InterPro" id="IPR036770">
    <property type="entry name" value="Ankyrin_rpt-contain_sf"/>
</dbReference>
<feature type="repeat" description="ANK" evidence="3">
    <location>
        <begin position="423"/>
        <end position="449"/>
    </location>
</feature>
<dbReference type="AlphaFoldDB" id="D7CBJ2"/>
<dbReference type="Proteomes" id="UP000000377">
    <property type="component" value="Chromosome"/>
</dbReference>
<protein>
    <submittedName>
        <fullName evidence="4">Ankyrin</fullName>
    </submittedName>
</protein>
<keyword evidence="1" id="KW-0677">Repeat</keyword>
<accession>D7CBJ2</accession>
<dbReference type="SMART" id="SM00248">
    <property type="entry name" value="ANK"/>
    <property type="match status" value="7"/>
</dbReference>
<dbReference type="STRING" id="749414.SBI_09751"/>
<dbReference type="PANTHER" id="PTHR24189">
    <property type="entry name" value="MYOTROPHIN"/>
    <property type="match status" value="1"/>
</dbReference>
<dbReference type="PROSITE" id="PS50088">
    <property type="entry name" value="ANK_REPEAT"/>
    <property type="match status" value="3"/>
</dbReference>
<dbReference type="Gene3D" id="1.25.40.20">
    <property type="entry name" value="Ankyrin repeat-containing domain"/>
    <property type="match status" value="3"/>
</dbReference>
<organism evidence="4 5">
    <name type="scientific">Streptomyces bingchenggensis (strain BCW-1)</name>
    <dbReference type="NCBI Taxonomy" id="749414"/>
    <lineage>
        <taxon>Bacteria</taxon>
        <taxon>Bacillati</taxon>
        <taxon>Actinomycetota</taxon>
        <taxon>Actinomycetes</taxon>
        <taxon>Kitasatosporales</taxon>
        <taxon>Streptomycetaceae</taxon>
        <taxon>Streptomyces</taxon>
    </lineage>
</organism>
<dbReference type="EMBL" id="CP002047">
    <property type="protein sequence ID" value="ADI12869.1"/>
    <property type="molecule type" value="Genomic_DNA"/>
</dbReference>
<evidence type="ECO:0000256" key="3">
    <source>
        <dbReference type="PROSITE-ProRule" id="PRU00023"/>
    </source>
</evidence>
<dbReference type="HOGENOM" id="CLU_609577_0_0_11"/>
<proteinExistence type="predicted"/>
<keyword evidence="5" id="KW-1185">Reference proteome</keyword>
<sequence>MHTEVLHQIERLGGTVPGTIEAGVHWTDAPRPLPPEIETLMAITWPPRTLLVTAEDGDRVSFPQGISGGDPFGVDRPCFVIGFNESTQRYWVVDLDDPRPGDPGVYRIDHDGSDAGDAFGYPRRLSRMLAELTVYAPPDSARLANACAYGELETVAAAIAAGVPLGPGEDDRSAMTPLHFAVMSGSAETVRTLLAAGADTGARTGHDSLLTELGLHPADFGMERIERDVTPLWMAVRGPFRTDRPGPSVEVVRALLDAGADPRATNRIGKTPLHVVAESRFSYERERPVAERLEILRCLTDAGADVEAEDRLGLTPLLVAVDAPEFVAALLDAGADPARRTAHKDLFGIKGMSALHAAADSHQETLRLMLDRAGDPDPRTTAGATPLHYAVWREAGTGIIETLIAAGADVNARIAEPSGLKVDSDTPLGIAREKGRDEIAEVLTRAGAA</sequence>
<gene>
    <name evidence="4" type="ordered locus">SBI_09751</name>
</gene>